<keyword evidence="15" id="KW-1185">Reference proteome</keyword>
<dbReference type="RefSeq" id="WP_109415233.1">
    <property type="nucleotide sequence ID" value="NZ_QEAS01000005.1"/>
</dbReference>
<evidence type="ECO:0000256" key="2">
    <source>
        <dbReference type="ARBA" id="ARBA00022448"/>
    </source>
</evidence>
<dbReference type="SUPFAM" id="SSF56935">
    <property type="entry name" value="Porins"/>
    <property type="match status" value="1"/>
</dbReference>
<keyword evidence="6 11" id="KW-0798">TonB box</keyword>
<evidence type="ECO:0000256" key="5">
    <source>
        <dbReference type="ARBA" id="ARBA00022729"/>
    </source>
</evidence>
<evidence type="ECO:0000313" key="14">
    <source>
        <dbReference type="EMBL" id="PWG81291.1"/>
    </source>
</evidence>
<comment type="caution">
    <text evidence="14">The sequence shown here is derived from an EMBL/GenBank/DDBJ whole genome shotgun (WGS) entry which is preliminary data.</text>
</comment>
<dbReference type="EMBL" id="QEAS01000005">
    <property type="protein sequence ID" value="PWG81291.1"/>
    <property type="molecule type" value="Genomic_DNA"/>
</dbReference>
<dbReference type="InterPro" id="IPR000531">
    <property type="entry name" value="Beta-barrel_TonB"/>
</dbReference>
<protein>
    <submittedName>
        <fullName evidence="14">TonB-dependent receptor</fullName>
    </submittedName>
</protein>
<keyword evidence="3 10" id="KW-1134">Transmembrane beta strand</keyword>
<keyword evidence="7 10" id="KW-0472">Membrane</keyword>
<dbReference type="PANTHER" id="PTHR30069:SF29">
    <property type="entry name" value="HEMOGLOBIN AND HEMOGLOBIN-HAPTOGLOBIN-BINDING PROTEIN 1-RELATED"/>
    <property type="match status" value="1"/>
</dbReference>
<evidence type="ECO:0000256" key="3">
    <source>
        <dbReference type="ARBA" id="ARBA00022452"/>
    </source>
</evidence>
<sequence>MKSLYQAYYMPLWLLSVLLFPILSIAQENGQTLNEIVVSESRIQIPFKKQNRNIQVLDRAVINTMPVKSLNELLTYVAGLDVRQRGPWGVQTDIGIDGGTFDQTLVLLNGVKVNDPQTGHLTMNLPVSVDEIERIEILKGAAARIFGLNALNGAINIVTRKPDQTEFYANAYTGSNFKRDTSNQAPYGGNGIRIGGTLAGKASKHMLAFSNDAASGYRYNTSFNNTKAYYQSSFKVSDRNTIDVMAGFINNDFGASFFYAAPKDKESKEAVTTFTGGVSSTWQVTEGWVMKPRLSFRHNKDDYIFVRQNPDAFHNIHKTDVTGAELNNTFHTSLGTIGAGFEFRSEQINSNNLGDRKRNNAGISAEYSFTAIPSVLVNAGAYLNYNSDYGWEIFPGIDAGWQVVDQVRLFANVGTGQRLPTFTDLYYTGPTNIGNSELRPEHSVSSEAGVKWSSSRLNASLSGFYRHTSNFIDWIKYRIEDPWQPMNSTMINTRGLSLNADYRFTEINSSQKWGVITRASYTWLSPEVSVKNAAGLISNYAINSLRHQITGNIILNYRNLLNMSLGLRYAERINSAAKGYLLIDNRLSVTPGAFTVYIDATNLTNKEYVEAGASPMPGRWYTFGVKWTWAKI</sequence>
<comment type="similarity">
    <text evidence="10 11">Belongs to the TonB-dependent receptor family.</text>
</comment>
<dbReference type="Proteomes" id="UP000245647">
    <property type="component" value="Unassembled WGS sequence"/>
</dbReference>
<dbReference type="PROSITE" id="PS52016">
    <property type="entry name" value="TONB_DEPENDENT_REC_3"/>
    <property type="match status" value="1"/>
</dbReference>
<dbReference type="InterPro" id="IPR039426">
    <property type="entry name" value="TonB-dep_rcpt-like"/>
</dbReference>
<feature type="domain" description="TonB-dependent receptor plug" evidence="13">
    <location>
        <begin position="49"/>
        <end position="154"/>
    </location>
</feature>
<accession>A0A2U2PIS5</accession>
<evidence type="ECO:0000256" key="10">
    <source>
        <dbReference type="PROSITE-ProRule" id="PRU01360"/>
    </source>
</evidence>
<keyword evidence="9 10" id="KW-0998">Cell outer membrane</keyword>
<organism evidence="14 15">
    <name type="scientific">Pararcticibacter amylolyticus</name>
    <dbReference type="NCBI Taxonomy" id="2173175"/>
    <lineage>
        <taxon>Bacteria</taxon>
        <taxon>Pseudomonadati</taxon>
        <taxon>Bacteroidota</taxon>
        <taxon>Sphingobacteriia</taxon>
        <taxon>Sphingobacteriales</taxon>
        <taxon>Sphingobacteriaceae</taxon>
        <taxon>Pararcticibacter</taxon>
    </lineage>
</organism>
<dbReference type="Gene3D" id="2.170.130.10">
    <property type="entry name" value="TonB-dependent receptor, plug domain"/>
    <property type="match status" value="1"/>
</dbReference>
<proteinExistence type="inferred from homology"/>
<keyword evidence="4 10" id="KW-0812">Transmembrane</keyword>
<dbReference type="InterPro" id="IPR036942">
    <property type="entry name" value="Beta-barrel_TonB_sf"/>
</dbReference>
<name>A0A2U2PIS5_9SPHI</name>
<dbReference type="GO" id="GO:0009279">
    <property type="term" value="C:cell outer membrane"/>
    <property type="evidence" value="ECO:0007669"/>
    <property type="project" value="UniProtKB-SubCell"/>
</dbReference>
<dbReference type="InterPro" id="IPR037066">
    <property type="entry name" value="Plug_dom_sf"/>
</dbReference>
<dbReference type="GO" id="GO:0044718">
    <property type="term" value="P:siderophore transmembrane transport"/>
    <property type="evidence" value="ECO:0007669"/>
    <property type="project" value="TreeGrafter"/>
</dbReference>
<feature type="domain" description="TonB-dependent receptor-like beta-barrel" evidence="12">
    <location>
        <begin position="222"/>
        <end position="603"/>
    </location>
</feature>
<evidence type="ECO:0000256" key="8">
    <source>
        <dbReference type="ARBA" id="ARBA00023170"/>
    </source>
</evidence>
<keyword evidence="5" id="KW-0732">Signal</keyword>
<evidence type="ECO:0000256" key="9">
    <source>
        <dbReference type="ARBA" id="ARBA00023237"/>
    </source>
</evidence>
<dbReference type="InterPro" id="IPR012910">
    <property type="entry name" value="Plug_dom"/>
</dbReference>
<comment type="subcellular location">
    <subcellularLocation>
        <location evidence="1 10">Cell outer membrane</location>
        <topology evidence="1 10">Multi-pass membrane protein</topology>
    </subcellularLocation>
</comment>
<dbReference type="Pfam" id="PF00593">
    <property type="entry name" value="TonB_dep_Rec_b-barrel"/>
    <property type="match status" value="1"/>
</dbReference>
<evidence type="ECO:0000259" key="12">
    <source>
        <dbReference type="Pfam" id="PF00593"/>
    </source>
</evidence>
<keyword evidence="8 14" id="KW-0675">Receptor</keyword>
<dbReference type="AlphaFoldDB" id="A0A2U2PIS5"/>
<evidence type="ECO:0000256" key="11">
    <source>
        <dbReference type="RuleBase" id="RU003357"/>
    </source>
</evidence>
<dbReference type="OrthoDB" id="9758472at2"/>
<dbReference type="PANTHER" id="PTHR30069">
    <property type="entry name" value="TONB-DEPENDENT OUTER MEMBRANE RECEPTOR"/>
    <property type="match status" value="1"/>
</dbReference>
<dbReference type="GO" id="GO:0015344">
    <property type="term" value="F:siderophore uptake transmembrane transporter activity"/>
    <property type="evidence" value="ECO:0007669"/>
    <property type="project" value="TreeGrafter"/>
</dbReference>
<evidence type="ECO:0000256" key="4">
    <source>
        <dbReference type="ARBA" id="ARBA00022692"/>
    </source>
</evidence>
<reference evidence="14 15" key="1">
    <citation type="submission" date="2018-04" db="EMBL/GenBank/DDBJ databases">
        <title>Pedobacter chongqingensis sp. nov., isolated from a rottenly hemp rope.</title>
        <authorList>
            <person name="Cai Y."/>
        </authorList>
    </citation>
    <scope>NUCLEOTIDE SEQUENCE [LARGE SCALE GENOMIC DNA]</scope>
    <source>
        <strain evidence="14 15">FJ4-8</strain>
    </source>
</reference>
<dbReference type="Gene3D" id="2.40.170.20">
    <property type="entry name" value="TonB-dependent receptor, beta-barrel domain"/>
    <property type="match status" value="1"/>
</dbReference>
<gene>
    <name evidence="14" type="ORF">DDR33_07920</name>
</gene>
<evidence type="ECO:0000256" key="7">
    <source>
        <dbReference type="ARBA" id="ARBA00023136"/>
    </source>
</evidence>
<dbReference type="Pfam" id="PF07715">
    <property type="entry name" value="Plug"/>
    <property type="match status" value="1"/>
</dbReference>
<evidence type="ECO:0000256" key="1">
    <source>
        <dbReference type="ARBA" id="ARBA00004571"/>
    </source>
</evidence>
<evidence type="ECO:0000313" key="15">
    <source>
        <dbReference type="Proteomes" id="UP000245647"/>
    </source>
</evidence>
<evidence type="ECO:0000256" key="6">
    <source>
        <dbReference type="ARBA" id="ARBA00023077"/>
    </source>
</evidence>
<keyword evidence="2 10" id="KW-0813">Transport</keyword>
<evidence type="ECO:0000259" key="13">
    <source>
        <dbReference type="Pfam" id="PF07715"/>
    </source>
</evidence>